<evidence type="ECO:0000256" key="2">
    <source>
        <dbReference type="ARBA" id="ARBA00004922"/>
    </source>
</evidence>
<evidence type="ECO:0000313" key="14">
    <source>
        <dbReference type="Ensembl" id="ENSLACP00000012548.1"/>
    </source>
</evidence>
<keyword evidence="5" id="KW-0808">Transferase</keyword>
<dbReference type="FunFam" id="3.90.550.50:FF:000001">
    <property type="entry name" value="Hexosyltransferase"/>
    <property type="match status" value="1"/>
</dbReference>
<reference evidence="15" key="1">
    <citation type="submission" date="2011-08" db="EMBL/GenBank/DDBJ databases">
        <title>The draft genome of Latimeria chalumnae.</title>
        <authorList>
            <person name="Di Palma F."/>
            <person name="Alfoldi J."/>
            <person name="Johnson J."/>
            <person name="Berlin A."/>
            <person name="Gnerre S."/>
            <person name="Jaffe D."/>
            <person name="MacCallum I."/>
            <person name="Young S."/>
            <person name="Walker B.J."/>
            <person name="Lander E."/>
            <person name="Lindblad-Toh K."/>
        </authorList>
    </citation>
    <scope>NUCLEOTIDE SEQUENCE [LARGE SCALE GENOMIC DNA]</scope>
    <source>
        <strain evidence="15">Wild caught</strain>
    </source>
</reference>
<dbReference type="PANTHER" id="PTHR11214">
    <property type="entry name" value="BETA-1,3-N-ACETYLGLUCOSAMINYLTRANSFERASE"/>
    <property type="match status" value="1"/>
</dbReference>
<name>H3ASC7_LATCH</name>
<dbReference type="AlphaFoldDB" id="H3ASC7"/>
<dbReference type="Gene3D" id="3.90.550.50">
    <property type="match status" value="1"/>
</dbReference>
<dbReference type="InParanoid" id="H3ASC7"/>
<dbReference type="PANTHER" id="PTHR11214:SF234">
    <property type="entry name" value="HEXOSYLTRANSFERASE"/>
    <property type="match status" value="1"/>
</dbReference>
<dbReference type="EC" id="2.4.1.-" evidence="13"/>
<evidence type="ECO:0000256" key="1">
    <source>
        <dbReference type="ARBA" id="ARBA00004323"/>
    </source>
</evidence>
<keyword evidence="10" id="KW-0443">Lipid metabolism</keyword>
<evidence type="ECO:0000313" key="15">
    <source>
        <dbReference type="Proteomes" id="UP000008672"/>
    </source>
</evidence>
<dbReference type="GO" id="GO:0006493">
    <property type="term" value="P:protein O-linked glycosylation"/>
    <property type="evidence" value="ECO:0007669"/>
    <property type="project" value="TreeGrafter"/>
</dbReference>
<protein>
    <recommendedName>
        <fullName evidence="13">Hexosyltransferase</fullName>
        <ecNumber evidence="13">2.4.1.-</ecNumber>
    </recommendedName>
</protein>
<dbReference type="GO" id="GO:0006629">
    <property type="term" value="P:lipid metabolic process"/>
    <property type="evidence" value="ECO:0007669"/>
    <property type="project" value="UniProtKB-KW"/>
</dbReference>
<evidence type="ECO:0000256" key="12">
    <source>
        <dbReference type="ARBA" id="ARBA00023180"/>
    </source>
</evidence>
<comment type="similarity">
    <text evidence="3 13">Belongs to the glycosyltransferase 31 family.</text>
</comment>
<evidence type="ECO:0000256" key="9">
    <source>
        <dbReference type="ARBA" id="ARBA00023034"/>
    </source>
</evidence>
<keyword evidence="7" id="KW-0735">Signal-anchor</keyword>
<sequence>IKTFKAYVQLPEHIKEFVATMHYRNYSLLIEGKDFCQEGPQLLLAIKSTIPNFDRRQAIRQTWGQMGKVGSLVVKTVFLLGNQYTEEGHPDLKDLLNLETKKHDDLLLWDFHDNLLNLTLKDVLFLRWLEGHCSSVQYIFRGDDDIFINTDALAELIQKVAHRIPHSLFLGHVMSTFAPKDSKKIFYFIPPNFYKRKYPPFVGSGGTLFSREIAKQLYRISRRVLLFPVADIYLGICLSRLRIIPQTYKMFAIHDFDDDDDEKNLCAYKSSLFLHTKSPHHLIKLWKGLRKQGVKCKAIFVL</sequence>
<dbReference type="GeneTree" id="ENSGT00940000164878"/>
<organism evidence="14 15">
    <name type="scientific">Latimeria chalumnae</name>
    <name type="common">Coelacanth</name>
    <dbReference type="NCBI Taxonomy" id="7897"/>
    <lineage>
        <taxon>Eukaryota</taxon>
        <taxon>Metazoa</taxon>
        <taxon>Chordata</taxon>
        <taxon>Craniata</taxon>
        <taxon>Vertebrata</taxon>
        <taxon>Euteleostomi</taxon>
        <taxon>Coelacanthiformes</taxon>
        <taxon>Coelacanthidae</taxon>
        <taxon>Latimeria</taxon>
    </lineage>
</organism>
<reference evidence="14" key="2">
    <citation type="submission" date="2025-08" db="UniProtKB">
        <authorList>
            <consortium name="Ensembl"/>
        </authorList>
    </citation>
    <scope>IDENTIFICATION</scope>
</reference>
<keyword evidence="9 13" id="KW-0333">Golgi apparatus</keyword>
<comment type="subcellular location">
    <subcellularLocation>
        <location evidence="1 13">Golgi apparatus membrane</location>
        <topology evidence="1 13">Single-pass type II membrane protein</topology>
    </subcellularLocation>
</comment>
<keyword evidence="6" id="KW-0812">Transmembrane</keyword>
<reference evidence="14" key="3">
    <citation type="submission" date="2025-09" db="UniProtKB">
        <authorList>
            <consortium name="Ensembl"/>
        </authorList>
    </citation>
    <scope>IDENTIFICATION</scope>
</reference>
<dbReference type="GO" id="GO:0000139">
    <property type="term" value="C:Golgi membrane"/>
    <property type="evidence" value="ECO:0007669"/>
    <property type="project" value="UniProtKB-SubCell"/>
</dbReference>
<keyword evidence="8" id="KW-1133">Transmembrane helix</keyword>
<dbReference type="OMA" id="PESFYQG"/>
<keyword evidence="11" id="KW-0472">Membrane</keyword>
<dbReference type="STRING" id="7897.ENSLACP00000012548"/>
<dbReference type="Proteomes" id="UP000008672">
    <property type="component" value="Unassembled WGS sequence"/>
</dbReference>
<evidence type="ECO:0000256" key="3">
    <source>
        <dbReference type="ARBA" id="ARBA00008661"/>
    </source>
</evidence>
<dbReference type="Pfam" id="PF01762">
    <property type="entry name" value="Galactosyl_T"/>
    <property type="match status" value="1"/>
</dbReference>
<dbReference type="Ensembl" id="ENSLACT00000012642.1">
    <property type="protein sequence ID" value="ENSLACP00000012548.1"/>
    <property type="gene ID" value="ENSLACG00000011057.1"/>
</dbReference>
<accession>H3ASC7</accession>
<evidence type="ECO:0000256" key="8">
    <source>
        <dbReference type="ARBA" id="ARBA00022989"/>
    </source>
</evidence>
<evidence type="ECO:0000256" key="6">
    <source>
        <dbReference type="ARBA" id="ARBA00022692"/>
    </source>
</evidence>
<keyword evidence="4 13" id="KW-0328">Glycosyltransferase</keyword>
<proteinExistence type="inferred from homology"/>
<evidence type="ECO:0000256" key="4">
    <source>
        <dbReference type="ARBA" id="ARBA00022676"/>
    </source>
</evidence>
<keyword evidence="15" id="KW-1185">Reference proteome</keyword>
<dbReference type="GO" id="GO:0016758">
    <property type="term" value="F:hexosyltransferase activity"/>
    <property type="evidence" value="ECO:0007669"/>
    <property type="project" value="InterPro"/>
</dbReference>
<dbReference type="GO" id="GO:0008194">
    <property type="term" value="F:UDP-glycosyltransferase activity"/>
    <property type="evidence" value="ECO:0007669"/>
    <property type="project" value="TreeGrafter"/>
</dbReference>
<evidence type="ECO:0000256" key="7">
    <source>
        <dbReference type="ARBA" id="ARBA00022968"/>
    </source>
</evidence>
<evidence type="ECO:0000256" key="13">
    <source>
        <dbReference type="RuleBase" id="RU363063"/>
    </source>
</evidence>
<evidence type="ECO:0000256" key="10">
    <source>
        <dbReference type="ARBA" id="ARBA00023098"/>
    </source>
</evidence>
<keyword evidence="12" id="KW-0325">Glycoprotein</keyword>
<comment type="pathway">
    <text evidence="2">Protein modification; protein glycosylation.</text>
</comment>
<evidence type="ECO:0000256" key="5">
    <source>
        <dbReference type="ARBA" id="ARBA00022679"/>
    </source>
</evidence>
<dbReference type="EMBL" id="AFYH01130661">
    <property type="status" value="NOT_ANNOTATED_CDS"/>
    <property type="molecule type" value="Genomic_DNA"/>
</dbReference>
<dbReference type="GO" id="GO:0030311">
    <property type="term" value="P:poly-N-acetyllactosamine biosynthetic process"/>
    <property type="evidence" value="ECO:0007669"/>
    <property type="project" value="TreeGrafter"/>
</dbReference>
<dbReference type="eggNOG" id="KOG2287">
    <property type="taxonomic scope" value="Eukaryota"/>
</dbReference>
<dbReference type="InterPro" id="IPR002659">
    <property type="entry name" value="Glyco_trans_31"/>
</dbReference>
<evidence type="ECO:0000256" key="11">
    <source>
        <dbReference type="ARBA" id="ARBA00023136"/>
    </source>
</evidence>